<feature type="signal peptide" evidence="1">
    <location>
        <begin position="1"/>
        <end position="31"/>
    </location>
</feature>
<organism evidence="3 4">
    <name type="scientific">Ramlibacter aurantiacus</name>
    <dbReference type="NCBI Taxonomy" id="2801330"/>
    <lineage>
        <taxon>Bacteria</taxon>
        <taxon>Pseudomonadati</taxon>
        <taxon>Pseudomonadota</taxon>
        <taxon>Betaproteobacteria</taxon>
        <taxon>Burkholderiales</taxon>
        <taxon>Comamonadaceae</taxon>
        <taxon>Ramlibacter</taxon>
    </lineage>
</organism>
<keyword evidence="1" id="KW-0732">Signal</keyword>
<reference evidence="3" key="1">
    <citation type="submission" date="2021-01" db="EMBL/GenBank/DDBJ databases">
        <title>Ramlibacter sp. strain AW1 16S ribosomal RNA gene Genome sequencing and assembly.</title>
        <authorList>
            <person name="Kang M."/>
        </authorList>
    </citation>
    <scope>NUCLEOTIDE SEQUENCE</scope>
    <source>
        <strain evidence="3">AW1</strain>
    </source>
</reference>
<protein>
    <submittedName>
        <fullName evidence="3">Insulinase family protein</fullName>
    </submittedName>
</protein>
<dbReference type="InterPro" id="IPR007863">
    <property type="entry name" value="Peptidase_M16_C"/>
</dbReference>
<dbReference type="InterPro" id="IPR050361">
    <property type="entry name" value="MPP/UQCRC_Complex"/>
</dbReference>
<dbReference type="PANTHER" id="PTHR11851">
    <property type="entry name" value="METALLOPROTEASE"/>
    <property type="match status" value="1"/>
</dbReference>
<dbReference type="SUPFAM" id="SSF63411">
    <property type="entry name" value="LuxS/MPP-like metallohydrolase"/>
    <property type="match status" value="2"/>
</dbReference>
<comment type="caution">
    <text evidence="3">The sequence shown here is derived from an EMBL/GenBank/DDBJ whole genome shotgun (WGS) entry which is preliminary data.</text>
</comment>
<dbReference type="InterPro" id="IPR011249">
    <property type="entry name" value="Metalloenz_LuxS/M16"/>
</dbReference>
<dbReference type="GO" id="GO:0046872">
    <property type="term" value="F:metal ion binding"/>
    <property type="evidence" value="ECO:0007669"/>
    <property type="project" value="InterPro"/>
</dbReference>
<dbReference type="Pfam" id="PF05193">
    <property type="entry name" value="Peptidase_M16_C"/>
    <property type="match status" value="1"/>
</dbReference>
<proteinExistence type="predicted"/>
<feature type="chain" id="PRO_5037602232" evidence="1">
    <location>
        <begin position="32"/>
        <end position="464"/>
    </location>
</feature>
<dbReference type="AlphaFoldDB" id="A0A936ZKY4"/>
<keyword evidence="4" id="KW-1185">Reference proteome</keyword>
<dbReference type="RefSeq" id="WP_201685193.1">
    <property type="nucleotide sequence ID" value="NZ_JAEQNA010000007.1"/>
</dbReference>
<dbReference type="Proteomes" id="UP000613011">
    <property type="component" value="Unassembled WGS sequence"/>
</dbReference>
<sequence length="464" mass="49814">MKTSSNRSAAASLWRTLLAATLLCAVPVAWAALPIQHWVQDSGARIYLVEAHTLPMVDVQIDFDAGARRDPRGQVGLASVTASQSGNGLLAADPSRSGPAAPYEGAMDENQVSEAWADLGAGFGGSAGSDRMSFTLRSLTDPDLLSRAVTLAARQLGEPAFPADVWQRDRERAIAAIREADTRPATVAGKTFRAAVYGGHPYGGEVTATSLAAISVDDMRAFHARYLQPCRAKVSIVGAVDRPRADQIARQLLARMPAGTAGCQPLPAVPDVPALTQPAKLDIPFASAQAHVLIGQPGYKRSDPDYFPLLVGNYILGGGGFVSRLSTEVRERRGLSYSVYSYFSPGLHAGAFTVGLQTRPDQAAQAVEVVREQVARFVERGPTEAELKAAKDYLVGGFALRLDSNRKLLENVAAIAWHDLPLDYLDTWPRQVRAVTAEQVREAFQRKLHPDRMVTVVLGAASPR</sequence>
<gene>
    <name evidence="3" type="ORF">JI739_17325</name>
</gene>
<dbReference type="PANTHER" id="PTHR11851:SF224">
    <property type="entry name" value="PROCESSING PROTEASE"/>
    <property type="match status" value="1"/>
</dbReference>
<name>A0A936ZKY4_9BURK</name>
<evidence type="ECO:0000313" key="3">
    <source>
        <dbReference type="EMBL" id="MBL0422113.1"/>
    </source>
</evidence>
<evidence type="ECO:0000313" key="4">
    <source>
        <dbReference type="Proteomes" id="UP000613011"/>
    </source>
</evidence>
<evidence type="ECO:0000259" key="2">
    <source>
        <dbReference type="Pfam" id="PF05193"/>
    </source>
</evidence>
<accession>A0A936ZKY4</accession>
<dbReference type="Gene3D" id="3.30.830.10">
    <property type="entry name" value="Metalloenzyme, LuxS/M16 peptidase-like"/>
    <property type="match status" value="2"/>
</dbReference>
<feature type="domain" description="Peptidase M16 C-terminal" evidence="2">
    <location>
        <begin position="214"/>
        <end position="393"/>
    </location>
</feature>
<evidence type="ECO:0000256" key="1">
    <source>
        <dbReference type="SAM" id="SignalP"/>
    </source>
</evidence>
<dbReference type="EMBL" id="JAEQNA010000007">
    <property type="protein sequence ID" value="MBL0422113.1"/>
    <property type="molecule type" value="Genomic_DNA"/>
</dbReference>